<evidence type="ECO:0000256" key="1">
    <source>
        <dbReference type="SAM" id="MobiDB-lite"/>
    </source>
</evidence>
<dbReference type="FunCoup" id="C4QVJ6">
    <property type="interactions" value="28"/>
</dbReference>
<dbReference type="EMBL" id="FN392319">
    <property type="protein sequence ID" value="CAY67269.1"/>
    <property type="molecule type" value="Genomic_DNA"/>
</dbReference>
<dbReference type="RefSeq" id="XP_002489550.1">
    <property type="nucleotide sequence ID" value="XM_002489505.1"/>
</dbReference>
<dbReference type="HOGENOM" id="CLU_809205_0_0_1"/>
<name>C4QVJ6_KOMPG</name>
<evidence type="ECO:0000313" key="3">
    <source>
        <dbReference type="Proteomes" id="UP000000314"/>
    </source>
</evidence>
<protein>
    <submittedName>
        <fullName evidence="2">Uncharacterized protein</fullName>
    </submittedName>
</protein>
<dbReference type="AlphaFoldDB" id="C4QVJ6"/>
<reference evidence="2 3" key="1">
    <citation type="journal article" date="2009" name="Nat. Biotechnol.">
        <title>Genome sequence of the recombinant protein production host Pichia pastoris.</title>
        <authorList>
            <person name="De Schutter K."/>
            <person name="Lin Y.C."/>
            <person name="Tiels P."/>
            <person name="Van Hecke A."/>
            <person name="Glinka S."/>
            <person name="Weber-Lehmann J."/>
            <person name="Rouze P."/>
            <person name="Van de Peer Y."/>
            <person name="Callewaert N."/>
        </authorList>
    </citation>
    <scope>NUCLEOTIDE SEQUENCE [LARGE SCALE GENOMIC DNA]</scope>
    <source>
        <strain evidence="3">GS115 / ATCC 20864</strain>
    </source>
</reference>
<dbReference type="Proteomes" id="UP000000314">
    <property type="component" value="Chromosome 1"/>
</dbReference>
<feature type="compositionally biased region" description="Polar residues" evidence="1">
    <location>
        <begin position="94"/>
        <end position="103"/>
    </location>
</feature>
<keyword evidence="3" id="KW-1185">Reference proteome</keyword>
<dbReference type="KEGG" id="ppa:PAS_chr1-3_0205"/>
<proteinExistence type="predicted"/>
<dbReference type="InParanoid" id="C4QVJ6"/>
<dbReference type="OrthoDB" id="3980787at2759"/>
<gene>
    <name evidence="2" type="ordered locus">PAS_chr1-3_0205</name>
</gene>
<evidence type="ECO:0000313" key="2">
    <source>
        <dbReference type="EMBL" id="CAY67269.1"/>
    </source>
</evidence>
<dbReference type="eggNOG" id="ENOG502QW4R">
    <property type="taxonomic scope" value="Eukaryota"/>
</dbReference>
<organism evidence="2 3">
    <name type="scientific">Komagataella phaffii (strain GS115 / ATCC 20864)</name>
    <name type="common">Yeast</name>
    <name type="synonym">Pichia pastoris</name>
    <dbReference type="NCBI Taxonomy" id="644223"/>
    <lineage>
        <taxon>Eukaryota</taxon>
        <taxon>Fungi</taxon>
        <taxon>Dikarya</taxon>
        <taxon>Ascomycota</taxon>
        <taxon>Saccharomycotina</taxon>
        <taxon>Pichiomycetes</taxon>
        <taxon>Pichiales</taxon>
        <taxon>Pichiaceae</taxon>
        <taxon>Komagataella</taxon>
    </lineage>
</organism>
<accession>C4QVJ6</accession>
<feature type="region of interest" description="Disordered" evidence="1">
    <location>
        <begin position="83"/>
        <end position="113"/>
    </location>
</feature>
<dbReference type="GeneID" id="8196440"/>
<sequence>MRNPEHRSRRLLFKNVANTASTVVTTTLQTPTKEQFDLVLTDKQQRLNDTINARTITPSPKYTLNLNHKPSKLDLIDSSFTSFPLAPPRDNETGQDSTVSSDMDATPEPRYDSPSIKKRILSTYLKELKRNSSRHDEDITLVEDYIPMPKTLGKKRVSIVDFKQRMKRHHTQSTIYDDSGNCHQPSIIPGLFQSSSFASSLTPFGTSINELQKPLHVDKFNETDLKYCVICEKPLYDLSSLIQNCPYKEIVCSDCRANYEVYFKVLEQLEAEEASNGYDSDDSRFFVEEMPPEQSKEYQLIQGLRKIKAMDDLRRVQSLDEIQRRFGEKGNLWEYIKNRLKKQ</sequence>